<dbReference type="InterPro" id="IPR013785">
    <property type="entry name" value="Aldolase_TIM"/>
</dbReference>
<gene>
    <name evidence="3" type="ORF">K933_01422</name>
</gene>
<dbReference type="STRING" id="1324957.K933_01422"/>
<evidence type="ECO:0000256" key="2">
    <source>
        <dbReference type="PIRSR" id="PIRSR001365-2"/>
    </source>
</evidence>
<dbReference type="InterPro" id="IPR002220">
    <property type="entry name" value="DapA-like"/>
</dbReference>
<reference evidence="3 4" key="1">
    <citation type="journal article" date="2013" name="Genome Announc.">
        <title>Draft Genome Sequence of 'Candidatus Halobonum tyrrellensis' Strain G22, Isolated from the Hypersaline Waters of Lake Tyrrell, Australia.</title>
        <authorList>
            <person name="Ugalde J.A."/>
            <person name="Narasingarao P."/>
            <person name="Kuo S."/>
            <person name="Podell S."/>
            <person name="Allen E.E."/>
        </authorList>
    </citation>
    <scope>NUCLEOTIDE SEQUENCE [LARGE SCALE GENOMIC DNA]</scope>
    <source>
        <strain evidence="3 4">G22</strain>
    </source>
</reference>
<keyword evidence="4" id="KW-1185">Reference proteome</keyword>
<dbReference type="Pfam" id="PF00701">
    <property type="entry name" value="DHDPS"/>
    <property type="match status" value="1"/>
</dbReference>
<evidence type="ECO:0000313" key="4">
    <source>
        <dbReference type="Proteomes" id="UP000017840"/>
    </source>
</evidence>
<sequence>MMNEDALRRRFRDVAFTTAVPFTDDAADVRYDALAENVADLYDAGARLFVPCGNTGEYYALSEAERKRVVRTHVEATGDDATVAGGAGGSLATVRSLTDAYEDAGADAVMVMHPDHTYVHEEGLREYYRAVCESTDLGVVIYKRGPELTREVLADLSERESVVAVKFAVNDVKEFAATVADAPGEVTWVNGLAERFALSYAVEGAAGYTTGVGNFAPEATLALFEAVDAGEWERARRLQRAIRPFEDLREETGEGNSLAAANNVPAVKEGMRLAGYRAGPVRPPLTGLSEADADRAADYYDRIVDAQPLTAD</sequence>
<protein>
    <submittedName>
        <fullName evidence="3">Dihydrodipicolinate synthetase</fullName>
    </submittedName>
</protein>
<dbReference type="PANTHER" id="PTHR12128">
    <property type="entry name" value="DIHYDRODIPICOLINATE SYNTHASE"/>
    <property type="match status" value="1"/>
</dbReference>
<organism evidence="3 4">
    <name type="scientific">Candidatus Halobonum tyrrellensis G22</name>
    <dbReference type="NCBI Taxonomy" id="1324957"/>
    <lineage>
        <taxon>Archaea</taxon>
        <taxon>Methanobacteriati</taxon>
        <taxon>Methanobacteriota</taxon>
        <taxon>Stenosarchaea group</taxon>
        <taxon>Halobacteria</taxon>
        <taxon>Halobacteriales</taxon>
        <taxon>Haloferacaceae</taxon>
        <taxon>Candidatus Halobonum</taxon>
    </lineage>
</organism>
<dbReference type="AlphaFoldDB" id="V4HQI6"/>
<dbReference type="SUPFAM" id="SSF51569">
    <property type="entry name" value="Aldolase"/>
    <property type="match status" value="1"/>
</dbReference>
<dbReference type="Gene3D" id="3.20.20.70">
    <property type="entry name" value="Aldolase class I"/>
    <property type="match status" value="1"/>
</dbReference>
<name>V4HQI6_9EURY</name>
<dbReference type="PANTHER" id="PTHR12128:SF19">
    <property type="entry name" value="5-DEHYDRO-4-DEOXYGLUCARATE DEHYDRATASE 2-RELATED"/>
    <property type="match status" value="1"/>
</dbReference>
<feature type="binding site" evidence="2">
    <location>
        <position position="55"/>
    </location>
    <ligand>
        <name>pyruvate</name>
        <dbReference type="ChEBI" id="CHEBI:15361"/>
    </ligand>
</feature>
<accession>V4HQI6</accession>
<feature type="active site" description="Proton donor/acceptor" evidence="1">
    <location>
        <position position="142"/>
    </location>
</feature>
<dbReference type="Proteomes" id="UP000017840">
    <property type="component" value="Unassembled WGS sequence"/>
</dbReference>
<dbReference type="PATRIC" id="fig|1324957.4.peg.297"/>
<dbReference type="GO" id="GO:0008840">
    <property type="term" value="F:4-hydroxy-tetrahydrodipicolinate synthase activity"/>
    <property type="evidence" value="ECO:0007669"/>
    <property type="project" value="TreeGrafter"/>
</dbReference>
<evidence type="ECO:0000256" key="1">
    <source>
        <dbReference type="PIRSR" id="PIRSR001365-1"/>
    </source>
</evidence>
<dbReference type="EMBL" id="ASGZ01000002">
    <property type="protein sequence ID" value="ESP90179.1"/>
    <property type="molecule type" value="Genomic_DNA"/>
</dbReference>
<dbReference type="GO" id="GO:0008675">
    <property type="term" value="F:2-dehydro-3-deoxy-phosphogluconate aldolase activity"/>
    <property type="evidence" value="ECO:0007669"/>
    <property type="project" value="UniProtKB-ARBA"/>
</dbReference>
<dbReference type="SMART" id="SM01130">
    <property type="entry name" value="DHDPS"/>
    <property type="match status" value="1"/>
</dbReference>
<feature type="active site" description="Schiff-base intermediate with substrate" evidence="1">
    <location>
        <position position="166"/>
    </location>
</feature>
<dbReference type="eggNOG" id="arCOG04172">
    <property type="taxonomic scope" value="Archaea"/>
</dbReference>
<comment type="caution">
    <text evidence="3">The sequence shown here is derived from an EMBL/GenBank/DDBJ whole genome shotgun (WGS) entry which is preliminary data.</text>
</comment>
<dbReference type="CDD" id="cd00408">
    <property type="entry name" value="DHDPS-like"/>
    <property type="match status" value="1"/>
</dbReference>
<dbReference type="PIRSF" id="PIRSF001365">
    <property type="entry name" value="DHDPS"/>
    <property type="match status" value="1"/>
</dbReference>
<evidence type="ECO:0000313" key="3">
    <source>
        <dbReference type="EMBL" id="ESP90179.1"/>
    </source>
</evidence>
<proteinExistence type="predicted"/>